<evidence type="ECO:0000256" key="10">
    <source>
        <dbReference type="PROSITE-ProRule" id="PRU00634"/>
    </source>
</evidence>
<dbReference type="GO" id="GO:0007155">
    <property type="term" value="P:cell adhesion"/>
    <property type="evidence" value="ECO:0007669"/>
    <property type="project" value="UniProtKB-KW"/>
</dbReference>
<dbReference type="SMART" id="SM00181">
    <property type="entry name" value="EGF"/>
    <property type="match status" value="6"/>
</dbReference>
<evidence type="ECO:0000256" key="7">
    <source>
        <dbReference type="ARBA" id="ARBA00023157"/>
    </source>
</evidence>
<dbReference type="PROSITE" id="PS51236">
    <property type="entry name" value="TSP_CTER"/>
    <property type="match status" value="1"/>
</dbReference>
<feature type="compositionally biased region" description="Basic and acidic residues" evidence="11">
    <location>
        <begin position="718"/>
        <end position="731"/>
    </location>
</feature>
<dbReference type="PROSITE" id="PS51234">
    <property type="entry name" value="TSP3"/>
    <property type="match status" value="3"/>
</dbReference>
<keyword evidence="7 9" id="KW-1015">Disulfide bond</keyword>
<dbReference type="SMART" id="SM00179">
    <property type="entry name" value="EGF_CA"/>
    <property type="match status" value="5"/>
</dbReference>
<dbReference type="Gene3D" id="2.60.120.200">
    <property type="match status" value="1"/>
</dbReference>
<evidence type="ECO:0000259" key="14">
    <source>
        <dbReference type="PROSITE" id="PS51236"/>
    </source>
</evidence>
<dbReference type="InterPro" id="IPR000742">
    <property type="entry name" value="EGF"/>
</dbReference>
<dbReference type="SUPFAM" id="SSF49899">
    <property type="entry name" value="Concanavalin A-like lectins/glucanases"/>
    <property type="match status" value="1"/>
</dbReference>
<feature type="domain" description="EGF-like" evidence="13">
    <location>
        <begin position="327"/>
        <end position="366"/>
    </location>
</feature>
<protein>
    <recommendedName>
        <fullName evidence="17">Cartilage oligomeric matrix protein</fullName>
    </recommendedName>
</protein>
<dbReference type="GO" id="GO:0005576">
    <property type="term" value="C:extracellular region"/>
    <property type="evidence" value="ECO:0007669"/>
    <property type="project" value="InterPro"/>
</dbReference>
<keyword evidence="16" id="KW-1185">Reference proteome</keyword>
<dbReference type="FunFam" id="4.10.1080.10:FF:000004">
    <property type="entry name" value="Cartilage oligomeric matrix protein"/>
    <property type="match status" value="1"/>
</dbReference>
<dbReference type="InterPro" id="IPR013320">
    <property type="entry name" value="ConA-like_dom_sf"/>
</dbReference>
<evidence type="ECO:0000256" key="9">
    <source>
        <dbReference type="PROSITE-ProRule" id="PRU00076"/>
    </source>
</evidence>
<feature type="domain" description="EGF-like" evidence="13">
    <location>
        <begin position="410"/>
        <end position="448"/>
    </location>
</feature>
<feature type="compositionally biased region" description="Basic and acidic residues" evidence="11">
    <location>
        <begin position="603"/>
        <end position="624"/>
    </location>
</feature>
<feature type="region of interest" description="Disordered" evidence="11">
    <location>
        <begin position="692"/>
        <end position="757"/>
    </location>
</feature>
<dbReference type="Proteomes" id="UP001153737">
    <property type="component" value="Chromosome 4"/>
</dbReference>
<dbReference type="OrthoDB" id="14563at2759"/>
<sequence length="1059" mass="117609">MACGVVTVFLALAGLALIADAVLLDLELTKELEGVIKSENFVLSIKHIKPRRKSRGHSQLETLFSVDFPGAEDKFSLSLDRKLKRVIVESLEDGRKRSQHFVVDALHDESVIKSLILAVNQSKPGAHATLYLDCTSYGMVALPKTLRDMFNSMKNPRFEAYHERKYPVELDGHRDLRMVLSRNECPLPLDADVSKKFDHLFTTDLSNDLKDDPNIQAQQPDYEPYRGDIPLVSKLDDSGILNALNILIKVVNLEVQRCEASAQAIDHLRRLIEQCEGCRRQPAPVVATCATHPPNCFPGVRCHDTAEGPRCGSCPRGYIGDGRQCIPGRLCSENPCFPGVRCRDTPRGAECEACPRGYEGDGITCTRRRDPCEYNPCAPGTNCVPIGEEPYYTCQGCPEGSTGNGSNCQDIDECDLVQPCDPRVTCHNLRPGFRCDPCPPGFTGSQGVQGIGLEAAARQRQRCIDIDECAVAQPCVPHSDCVNLEGSYQCGPCHRGFVGNQTLGCREAEGYCLGGQECAREAQCTNLGWGQYVCRCRIGWAGNGVYCGRDTDQDGWPDQQLPCRDRFCAKDNCPYTPNSGQEDADGDGLGNVCDPDADGDGHVERDNCPLHPNVDQRDSEREGGDEVGDVCDNCPYVMNPDQSDVDKDGKGDACDEDIDNDGVYNAQDNCVRVPNRDQSDADEDGIGDVCDNCPNGYNPNQEDSDENGVGDVCDSSVDTDKDGVPDIHDNCRLVPNPNQLDTDRDGKGDACDNDIDDDGVENRRDNCVYVYNPDQLDSNGNGYGDRCDDDYDKDGVNNTMDVCPTNSLIFQTDFSKYQTVVLDPEGEAQTDPNWEIYNNGAEIMQTMNSDPGLAVGHDKFNGVDFEGTFFIDTDTDDDYVGFIFSYQSNRKFYTVMWKKHSQPYWEHEPFRAIAEPGIQIKVVDSETGPGELLRNSLWHTGDTPNQVRLLWKDPKNEGWKEKTSYRWFLIHRPAIGLIRLKIFKGEEMVSDSGNIFDTTHKGGKLGVLCFSQQQIIWSDLAYRCNDNLREDVWNELPSRLQKKVRIDNIGSYNVVPPDV</sequence>
<organism evidence="15 16">
    <name type="scientific">Phaedon cochleariae</name>
    <name type="common">Mustard beetle</name>
    <dbReference type="NCBI Taxonomy" id="80249"/>
    <lineage>
        <taxon>Eukaryota</taxon>
        <taxon>Metazoa</taxon>
        <taxon>Ecdysozoa</taxon>
        <taxon>Arthropoda</taxon>
        <taxon>Hexapoda</taxon>
        <taxon>Insecta</taxon>
        <taxon>Pterygota</taxon>
        <taxon>Neoptera</taxon>
        <taxon>Endopterygota</taxon>
        <taxon>Coleoptera</taxon>
        <taxon>Polyphaga</taxon>
        <taxon>Cucujiformia</taxon>
        <taxon>Chrysomeloidea</taxon>
        <taxon>Chrysomelidae</taxon>
        <taxon>Chrysomelinae</taxon>
        <taxon>Chrysomelini</taxon>
        <taxon>Phaedon</taxon>
    </lineage>
</organism>
<feature type="chain" id="PRO_5040469463" description="Cartilage oligomeric matrix protein" evidence="12">
    <location>
        <begin position="22"/>
        <end position="1059"/>
    </location>
</feature>
<gene>
    <name evidence="15" type="ORF">PHAECO_LOCUS8591</name>
</gene>
<accession>A0A9P0GNR5</accession>
<dbReference type="InterPro" id="IPR018097">
    <property type="entry name" value="EGF_Ca-bd_CS"/>
</dbReference>
<keyword evidence="5 10" id="KW-0106">Calcium</keyword>
<keyword evidence="3 12" id="KW-0732">Signal</keyword>
<feature type="compositionally biased region" description="Basic and acidic residues" evidence="11">
    <location>
        <begin position="741"/>
        <end position="750"/>
    </location>
</feature>
<evidence type="ECO:0000256" key="8">
    <source>
        <dbReference type="ARBA" id="ARBA00023180"/>
    </source>
</evidence>
<feature type="domain" description="EGF-like" evidence="13">
    <location>
        <begin position="508"/>
        <end position="548"/>
    </location>
</feature>
<dbReference type="InterPro" id="IPR003367">
    <property type="entry name" value="Thrombospondin_3-like_rpt"/>
</dbReference>
<comment type="caution">
    <text evidence="9">Lacks conserved residue(s) required for the propagation of feature annotation.</text>
</comment>
<reference evidence="15" key="2">
    <citation type="submission" date="2022-10" db="EMBL/GenBank/DDBJ databases">
        <authorList>
            <consortium name="ENA_rothamsted_submissions"/>
            <consortium name="culmorum"/>
            <person name="King R."/>
        </authorList>
    </citation>
    <scope>NUCLEOTIDE SEQUENCE</scope>
</reference>
<dbReference type="GO" id="GO:0005509">
    <property type="term" value="F:calcium ion binding"/>
    <property type="evidence" value="ECO:0007669"/>
    <property type="project" value="UniProtKB-UniRule"/>
</dbReference>
<feature type="compositionally biased region" description="Basic and acidic residues" evidence="11">
    <location>
        <begin position="644"/>
        <end position="653"/>
    </location>
</feature>
<evidence type="ECO:0000256" key="1">
    <source>
        <dbReference type="ARBA" id="ARBA00009456"/>
    </source>
</evidence>
<dbReference type="AlphaFoldDB" id="A0A9P0GNR5"/>
<reference evidence="15" key="1">
    <citation type="submission" date="2022-01" db="EMBL/GenBank/DDBJ databases">
        <authorList>
            <person name="King R."/>
        </authorList>
    </citation>
    <scope>NUCLEOTIDE SEQUENCE</scope>
</reference>
<evidence type="ECO:0000256" key="3">
    <source>
        <dbReference type="ARBA" id="ARBA00022729"/>
    </source>
</evidence>
<dbReference type="FunFam" id="2.10.25.10:FF:000038">
    <property type="entry name" value="Fibrillin 2"/>
    <property type="match status" value="1"/>
</dbReference>
<dbReference type="FunFam" id="4.10.1080.10:FF:000001">
    <property type="entry name" value="Thrombospondin 3"/>
    <property type="match status" value="1"/>
</dbReference>
<evidence type="ECO:0000256" key="11">
    <source>
        <dbReference type="SAM" id="MobiDB-lite"/>
    </source>
</evidence>
<evidence type="ECO:0000256" key="2">
    <source>
        <dbReference type="ARBA" id="ARBA00022536"/>
    </source>
</evidence>
<comment type="similarity">
    <text evidence="1">Belongs to the thrombospondin family.</text>
</comment>
<dbReference type="InterPro" id="IPR001881">
    <property type="entry name" value="EGF-like_Ca-bd_dom"/>
</dbReference>
<keyword evidence="4" id="KW-0677">Repeat</keyword>
<keyword evidence="6" id="KW-0130">Cell adhesion</keyword>
<evidence type="ECO:0008006" key="17">
    <source>
        <dbReference type="Google" id="ProtNLM"/>
    </source>
</evidence>
<dbReference type="Pfam" id="PF05735">
    <property type="entry name" value="TSP_C"/>
    <property type="match status" value="1"/>
</dbReference>
<feature type="repeat" description="TSP type-3" evidence="10">
    <location>
        <begin position="643"/>
        <end position="678"/>
    </location>
</feature>
<dbReference type="SUPFAM" id="SSF57196">
    <property type="entry name" value="EGF/Laminin"/>
    <property type="match status" value="2"/>
</dbReference>
<dbReference type="InterPro" id="IPR008859">
    <property type="entry name" value="Thrombospondin_C"/>
</dbReference>
<evidence type="ECO:0000256" key="4">
    <source>
        <dbReference type="ARBA" id="ARBA00022737"/>
    </source>
</evidence>
<feature type="signal peptide" evidence="12">
    <location>
        <begin position="1"/>
        <end position="21"/>
    </location>
</feature>
<dbReference type="InterPro" id="IPR017897">
    <property type="entry name" value="Thrombospondin_3_rpt"/>
</dbReference>
<feature type="domain" description="TSP C-terminal" evidence="14">
    <location>
        <begin position="815"/>
        <end position="1029"/>
    </location>
</feature>
<evidence type="ECO:0000313" key="16">
    <source>
        <dbReference type="Proteomes" id="UP001153737"/>
    </source>
</evidence>
<evidence type="ECO:0000256" key="12">
    <source>
        <dbReference type="SAM" id="SignalP"/>
    </source>
</evidence>
<dbReference type="EMBL" id="OU896710">
    <property type="protein sequence ID" value="CAH1164418.1"/>
    <property type="molecule type" value="Genomic_DNA"/>
</dbReference>
<keyword evidence="8" id="KW-0325">Glycoprotein</keyword>
<dbReference type="PANTHER" id="PTHR10199:SF100">
    <property type="entry name" value="THROMBOSPONDIN, ISOFORM A"/>
    <property type="match status" value="1"/>
</dbReference>
<proteinExistence type="inferred from homology"/>
<feature type="repeat" description="TSP type-3" evidence="10">
    <location>
        <begin position="740"/>
        <end position="775"/>
    </location>
</feature>
<keyword evidence="2 9" id="KW-0245">EGF-like domain</keyword>
<name>A0A9P0GNR5_PHACE</name>
<evidence type="ECO:0000256" key="6">
    <source>
        <dbReference type="ARBA" id="ARBA00022889"/>
    </source>
</evidence>
<dbReference type="Gene3D" id="2.10.25.10">
    <property type="entry name" value="Laminin"/>
    <property type="match status" value="6"/>
</dbReference>
<dbReference type="PROSITE" id="PS01187">
    <property type="entry name" value="EGF_CA"/>
    <property type="match status" value="1"/>
</dbReference>
<feature type="region of interest" description="Disordered" evidence="11">
    <location>
        <begin position="603"/>
        <end position="660"/>
    </location>
</feature>
<dbReference type="SUPFAM" id="SSF103647">
    <property type="entry name" value="TSP type-3 repeat"/>
    <property type="match status" value="3"/>
</dbReference>
<dbReference type="FunFam" id="4.10.1080.10:FF:000002">
    <property type="entry name" value="Thrombospondin 3"/>
    <property type="match status" value="1"/>
</dbReference>
<feature type="domain" description="EGF-like" evidence="13">
    <location>
        <begin position="368"/>
        <end position="409"/>
    </location>
</feature>
<dbReference type="Pfam" id="PF02412">
    <property type="entry name" value="TSP_3"/>
    <property type="match status" value="6"/>
</dbReference>
<evidence type="ECO:0000259" key="13">
    <source>
        <dbReference type="PROSITE" id="PS50026"/>
    </source>
</evidence>
<dbReference type="PANTHER" id="PTHR10199">
    <property type="entry name" value="THROMBOSPONDIN"/>
    <property type="match status" value="1"/>
</dbReference>
<dbReference type="PROSITE" id="PS50026">
    <property type="entry name" value="EGF_3"/>
    <property type="match status" value="4"/>
</dbReference>
<evidence type="ECO:0000313" key="15">
    <source>
        <dbReference type="EMBL" id="CAH1164418.1"/>
    </source>
</evidence>
<dbReference type="FunFam" id="2.10.25.10:FF:000025">
    <property type="entry name" value="Thrombospondin 3"/>
    <property type="match status" value="1"/>
</dbReference>
<dbReference type="FunFam" id="2.60.120.200:FF:000002">
    <property type="entry name" value="Thrombospondin 3"/>
    <property type="match status" value="1"/>
</dbReference>
<feature type="repeat" description="TSP type-3" evidence="10">
    <location>
        <begin position="702"/>
        <end position="739"/>
    </location>
</feature>
<evidence type="ECO:0000256" key="5">
    <source>
        <dbReference type="ARBA" id="ARBA00022837"/>
    </source>
</evidence>
<dbReference type="Gene3D" id="4.10.1080.10">
    <property type="entry name" value="TSP type-3 repeat"/>
    <property type="match status" value="2"/>
</dbReference>
<dbReference type="CDD" id="cd00054">
    <property type="entry name" value="EGF_CA"/>
    <property type="match status" value="2"/>
</dbReference>
<dbReference type="InterPro" id="IPR028974">
    <property type="entry name" value="TSP_type-3_rpt"/>
</dbReference>
<dbReference type="PROSITE" id="PS01186">
    <property type="entry name" value="EGF_2"/>
    <property type="match status" value="1"/>
</dbReference>
<feature type="disulfide bond" evidence="9">
    <location>
        <begin position="377"/>
        <end position="394"/>
    </location>
</feature>